<keyword evidence="7" id="KW-1185">Reference proteome</keyword>
<dbReference type="PRINTS" id="PR00039">
    <property type="entry name" value="HTHLYSR"/>
</dbReference>
<reference evidence="6 7" key="1">
    <citation type="journal article" date="2019" name="Environ. Microbiol.">
        <title>Species interactions and distinct microbial communities in high Arctic permafrost affected cryosols are associated with the CH4 and CO2 gas fluxes.</title>
        <authorList>
            <person name="Altshuler I."/>
            <person name="Hamel J."/>
            <person name="Turney S."/>
            <person name="Magnuson E."/>
            <person name="Levesque R."/>
            <person name="Greer C."/>
            <person name="Whyte L.G."/>
        </authorList>
    </citation>
    <scope>NUCLEOTIDE SEQUENCE [LARGE SCALE GENOMIC DNA]</scope>
    <source>
        <strain evidence="6 7">S9.3A</strain>
    </source>
</reference>
<evidence type="ECO:0000313" key="6">
    <source>
        <dbReference type="EMBL" id="TPG12587.1"/>
    </source>
</evidence>
<dbReference type="SUPFAM" id="SSF46785">
    <property type="entry name" value="Winged helix' DNA-binding domain"/>
    <property type="match status" value="1"/>
</dbReference>
<dbReference type="InterPro" id="IPR005119">
    <property type="entry name" value="LysR_subst-bd"/>
</dbReference>
<dbReference type="GO" id="GO:0003700">
    <property type="term" value="F:DNA-binding transcription factor activity"/>
    <property type="evidence" value="ECO:0007669"/>
    <property type="project" value="InterPro"/>
</dbReference>
<dbReference type="Gene3D" id="1.10.10.10">
    <property type="entry name" value="Winged helix-like DNA-binding domain superfamily/Winged helix DNA-binding domain"/>
    <property type="match status" value="1"/>
</dbReference>
<dbReference type="EMBL" id="RCZM01000009">
    <property type="protein sequence ID" value="TPG12587.1"/>
    <property type="molecule type" value="Genomic_DNA"/>
</dbReference>
<dbReference type="PROSITE" id="PS50931">
    <property type="entry name" value="HTH_LYSR"/>
    <property type="match status" value="1"/>
</dbReference>
<evidence type="ECO:0000259" key="5">
    <source>
        <dbReference type="PROSITE" id="PS50931"/>
    </source>
</evidence>
<dbReference type="Proteomes" id="UP000317722">
    <property type="component" value="Unassembled WGS sequence"/>
</dbReference>
<dbReference type="InterPro" id="IPR000847">
    <property type="entry name" value="LysR_HTH_N"/>
</dbReference>
<dbReference type="SUPFAM" id="SSF53850">
    <property type="entry name" value="Periplasmic binding protein-like II"/>
    <property type="match status" value="1"/>
</dbReference>
<evidence type="ECO:0000256" key="2">
    <source>
        <dbReference type="ARBA" id="ARBA00023015"/>
    </source>
</evidence>
<dbReference type="GO" id="GO:0032993">
    <property type="term" value="C:protein-DNA complex"/>
    <property type="evidence" value="ECO:0007669"/>
    <property type="project" value="TreeGrafter"/>
</dbReference>
<dbReference type="PANTHER" id="PTHR30346">
    <property type="entry name" value="TRANSCRIPTIONAL DUAL REGULATOR HCAR-RELATED"/>
    <property type="match status" value="1"/>
</dbReference>
<sequence>MVIATGDDGFMWEPRHLAALDAVARTGTFGRAAVELGYTQSSLSQQIAALERAVGGRLFDRLPGARPPQLTPLGRLVLEEGRSLLARQGSATDAVDRYLAGGGRVDVGTFQTVTNALLPDVVRRVREEHPDARILLSEDETDSPTLDGLDLLFFDGDGPAGAQRAEVFRDEHVLLTPVGLLADGPVHLAELHGRPMVALPSLCDQAMVEHALAAAAVVPDIVFRTADNQGVTAMVRAGLGVAVMPLLAVAGQRDDPGLSFHALLPALPERRVDVWWRGSLSPLAARFRDISLEGGVELTRRGRSGG</sequence>
<comment type="caution">
    <text evidence="6">The sequence shown here is derived from an EMBL/GenBank/DDBJ whole genome shotgun (WGS) entry which is preliminary data.</text>
</comment>
<organism evidence="6 7">
    <name type="scientific">Pedococcus bigeumensis</name>
    <dbReference type="NCBI Taxonomy" id="433644"/>
    <lineage>
        <taxon>Bacteria</taxon>
        <taxon>Bacillati</taxon>
        <taxon>Actinomycetota</taxon>
        <taxon>Actinomycetes</taxon>
        <taxon>Micrococcales</taxon>
        <taxon>Intrasporangiaceae</taxon>
        <taxon>Pedococcus</taxon>
    </lineage>
</organism>
<dbReference type="GO" id="GO:0003677">
    <property type="term" value="F:DNA binding"/>
    <property type="evidence" value="ECO:0007669"/>
    <property type="project" value="UniProtKB-KW"/>
</dbReference>
<dbReference type="Pfam" id="PF03466">
    <property type="entry name" value="LysR_substrate"/>
    <property type="match status" value="1"/>
</dbReference>
<dbReference type="OrthoDB" id="4131546at2"/>
<dbReference type="PANTHER" id="PTHR30346:SF28">
    <property type="entry name" value="HTH-TYPE TRANSCRIPTIONAL REGULATOR CYNR"/>
    <property type="match status" value="1"/>
</dbReference>
<dbReference type="InterPro" id="IPR036388">
    <property type="entry name" value="WH-like_DNA-bd_sf"/>
</dbReference>
<dbReference type="Gene3D" id="3.40.190.10">
    <property type="entry name" value="Periplasmic binding protein-like II"/>
    <property type="match status" value="2"/>
</dbReference>
<evidence type="ECO:0000256" key="3">
    <source>
        <dbReference type="ARBA" id="ARBA00023125"/>
    </source>
</evidence>
<comment type="similarity">
    <text evidence="1">Belongs to the LysR transcriptional regulatory family.</text>
</comment>
<evidence type="ECO:0000256" key="4">
    <source>
        <dbReference type="ARBA" id="ARBA00023163"/>
    </source>
</evidence>
<keyword evidence="2" id="KW-0805">Transcription regulation</keyword>
<evidence type="ECO:0000256" key="1">
    <source>
        <dbReference type="ARBA" id="ARBA00009437"/>
    </source>
</evidence>
<dbReference type="Pfam" id="PF00126">
    <property type="entry name" value="HTH_1"/>
    <property type="match status" value="1"/>
</dbReference>
<feature type="domain" description="HTH lysR-type" evidence="5">
    <location>
        <begin position="12"/>
        <end position="71"/>
    </location>
</feature>
<name>A0A502CHC9_9MICO</name>
<dbReference type="InterPro" id="IPR036390">
    <property type="entry name" value="WH_DNA-bd_sf"/>
</dbReference>
<evidence type="ECO:0000313" key="7">
    <source>
        <dbReference type="Proteomes" id="UP000317722"/>
    </source>
</evidence>
<protein>
    <submittedName>
        <fullName evidence="6">LysR family transcriptional regulator</fullName>
    </submittedName>
</protein>
<dbReference type="CDD" id="cd05466">
    <property type="entry name" value="PBP2_LTTR_substrate"/>
    <property type="match status" value="1"/>
</dbReference>
<gene>
    <name evidence="6" type="ORF">EAH86_20000</name>
</gene>
<keyword evidence="3" id="KW-0238">DNA-binding</keyword>
<dbReference type="AlphaFoldDB" id="A0A502CHC9"/>
<keyword evidence="4" id="KW-0804">Transcription</keyword>
<accession>A0A502CHC9</accession>
<proteinExistence type="inferred from homology"/>